<keyword evidence="1" id="KW-0472">Membrane</keyword>
<keyword evidence="3" id="KW-1185">Reference proteome</keyword>
<keyword evidence="1" id="KW-0812">Transmembrane</keyword>
<evidence type="ECO:0000313" key="2">
    <source>
        <dbReference type="EMBL" id="CAE09670.1"/>
    </source>
</evidence>
<proteinExistence type="predicted"/>
<keyword evidence="1" id="KW-1133">Transmembrane helix</keyword>
<reference evidence="2 3" key="1">
    <citation type="journal article" date="2003" name="Proc. Natl. Acad. Sci. U.S.A.">
        <title>Complete genome sequence and analysis of Wolinella succinogenes.</title>
        <authorList>
            <person name="Baar C."/>
            <person name="Eppinger M."/>
            <person name="Raddatz G."/>
            <person name="Simon JM."/>
            <person name="Lanz C."/>
            <person name="Klimmek O."/>
            <person name="Nandakumar R."/>
            <person name="Gross R."/>
            <person name="Rosinus A."/>
            <person name="Keller H."/>
            <person name="Jagtap P."/>
            <person name="Linke B."/>
            <person name="Meyer F."/>
            <person name="Lederer H."/>
            <person name="Schuster S.C."/>
        </authorList>
    </citation>
    <scope>NUCLEOTIDE SEQUENCE [LARGE SCALE GENOMIC DNA]</scope>
    <source>
        <strain evidence="3">ATCC 29543 / DSM 1740 / CCUG 13145 / JCM 31913 / LMG 7466 / NCTC 11488 / FDC 602W</strain>
    </source>
</reference>
<dbReference type="EMBL" id="BX571658">
    <property type="protein sequence ID" value="CAE09670.1"/>
    <property type="molecule type" value="Genomic_DNA"/>
</dbReference>
<organism evidence="3">
    <name type="scientific">Wolinella succinogenes (strain ATCC 29543 / DSM 1740 / CCUG 13145 / JCM 31913 / LMG 7466 / NCTC 11488 / FDC 602W)</name>
    <name type="common">Vibrio succinogenes</name>
    <dbReference type="NCBI Taxonomy" id="273121"/>
    <lineage>
        <taxon>Bacteria</taxon>
        <taxon>Pseudomonadati</taxon>
        <taxon>Campylobacterota</taxon>
        <taxon>Epsilonproteobacteria</taxon>
        <taxon>Campylobacterales</taxon>
        <taxon>Helicobacteraceae</taxon>
        <taxon>Wolinella</taxon>
    </lineage>
</organism>
<evidence type="ECO:0000256" key="1">
    <source>
        <dbReference type="SAM" id="Phobius"/>
    </source>
</evidence>
<gene>
    <name evidence="2" type="ordered locus">WS0535</name>
</gene>
<dbReference type="RefSeq" id="WP_011138470.1">
    <property type="nucleotide sequence ID" value="NC_005090.1"/>
</dbReference>
<protein>
    <submittedName>
        <fullName evidence="2">Uncharacterized protein</fullName>
    </submittedName>
</protein>
<evidence type="ECO:0000313" key="3">
    <source>
        <dbReference type="Proteomes" id="UP000000422"/>
    </source>
</evidence>
<name>Q7MSE6_WOLSU</name>
<feature type="transmembrane region" description="Helical" evidence="1">
    <location>
        <begin position="6"/>
        <end position="25"/>
    </location>
</feature>
<sequence>MRGGFGLIYAIIVMVLIGTLLAFSLRFSSESSRVSLDEHAQIQLKLYEKSVAEMAILELQKAGTPPDPWPSWTLPGGYNFQVSTLAINAEKKIYLLDIKGEVTLPLGDGHPLTLTSRRIVKP</sequence>
<dbReference type="STRING" id="273121.WS0535"/>
<accession>Q7MSE6</accession>
<dbReference type="Proteomes" id="UP000000422">
    <property type="component" value="Chromosome"/>
</dbReference>
<dbReference type="KEGG" id="wsu:WS0535"/>
<dbReference type="AlphaFoldDB" id="Q7MSE6"/>
<dbReference type="HOGENOM" id="CLU_2025807_0_0_7"/>